<comment type="subunit">
    <text evidence="5">Subunit of the heterotrimeric GatCAB amidotransferase (AdT) complex, composed of A, B and C subunits.</text>
</comment>
<comment type="catalytic activity">
    <reaction evidence="5">
        <text>L-glutamyl-tRNA(Gln) + L-glutamine + ATP + H2O = L-glutaminyl-tRNA(Gln) + L-glutamate + ADP + phosphate + H(+)</text>
        <dbReference type="Rhea" id="RHEA:17521"/>
        <dbReference type="Rhea" id="RHEA-COMP:9681"/>
        <dbReference type="Rhea" id="RHEA-COMP:9684"/>
        <dbReference type="ChEBI" id="CHEBI:15377"/>
        <dbReference type="ChEBI" id="CHEBI:15378"/>
        <dbReference type="ChEBI" id="CHEBI:29985"/>
        <dbReference type="ChEBI" id="CHEBI:30616"/>
        <dbReference type="ChEBI" id="CHEBI:43474"/>
        <dbReference type="ChEBI" id="CHEBI:58359"/>
        <dbReference type="ChEBI" id="CHEBI:78520"/>
        <dbReference type="ChEBI" id="CHEBI:78521"/>
        <dbReference type="ChEBI" id="CHEBI:456216"/>
        <dbReference type="EC" id="6.3.5.7"/>
    </reaction>
</comment>
<dbReference type="HAMAP" id="MF_00120">
    <property type="entry name" value="GatA"/>
    <property type="match status" value="1"/>
</dbReference>
<comment type="subcellular location">
    <subcellularLocation>
        <location evidence="5">Mitochondrion</location>
    </subcellularLocation>
</comment>
<evidence type="ECO:0000313" key="7">
    <source>
        <dbReference type="EMBL" id="KAA3673519.1"/>
    </source>
</evidence>
<dbReference type="EMBL" id="QNGE01003865">
    <property type="protein sequence ID" value="KAA3673519.1"/>
    <property type="molecule type" value="Genomic_DNA"/>
</dbReference>
<comment type="function">
    <text evidence="5">Allows the formation of correctly charged Gln-tRNA(Gln) through the transamidation of misacylated Glu-tRNA(Gln) in the mitochondria. The reaction takes place in the presence of glutamine and ATP through an activated gamma-phospho-Glu-tRNA(Gln).</text>
</comment>
<evidence type="ECO:0000259" key="6">
    <source>
        <dbReference type="Pfam" id="PF01425"/>
    </source>
</evidence>
<evidence type="ECO:0000256" key="2">
    <source>
        <dbReference type="ARBA" id="ARBA00022741"/>
    </source>
</evidence>
<keyword evidence="4 5" id="KW-0648">Protein biosynthesis</keyword>
<dbReference type="Gene3D" id="3.90.1300.10">
    <property type="entry name" value="Amidase signature (AS) domain"/>
    <property type="match status" value="1"/>
</dbReference>
<keyword evidence="8" id="KW-1185">Reference proteome</keyword>
<dbReference type="AlphaFoldDB" id="A0A5J4NE41"/>
<dbReference type="InterPro" id="IPR036928">
    <property type="entry name" value="AS_sf"/>
</dbReference>
<dbReference type="GO" id="GO:0005524">
    <property type="term" value="F:ATP binding"/>
    <property type="evidence" value="ECO:0007669"/>
    <property type="project" value="UniProtKB-KW"/>
</dbReference>
<dbReference type="GO" id="GO:0016740">
    <property type="term" value="F:transferase activity"/>
    <property type="evidence" value="ECO:0007669"/>
    <property type="project" value="UniProtKB-KW"/>
</dbReference>
<evidence type="ECO:0000256" key="1">
    <source>
        <dbReference type="ARBA" id="ARBA00022598"/>
    </source>
</evidence>
<evidence type="ECO:0000256" key="3">
    <source>
        <dbReference type="ARBA" id="ARBA00022840"/>
    </source>
</evidence>
<sequence>MIRGSISHLRSLFQTVDRDIRIRKALELFASRIHADRLAYAAGSSISELGLTPTNSFTNVVPIDRVLRNCSIFNEASPLAGIPIAVKDNFTTQGSKWGVPTTCASRMLEHFDPAYDAAVVTSLLDAGCILMGKTNMDEFAMGCGSTDNAIFGPVINPWSCKQIADESDCRAAVIAGGSSGGSAAAVAAGLCPVALASDTGGSARLPSAHCGVVGLKPTYGLVSRHGLIPLVNSLDVPAIIASCVADVAAVLATWLDPSSGAARQLDATCSPLNNDELNQFHSILTNIAHSTDMDKWCSGKLRIGIPVEYHAPGMTDEVLQTWDRVAGWLVDGHLSCTVELIHLPHMPMATAVYSVLCAAEVASNMARYDGIRYGYRATQYKEQLTLDSTEALFAATRSVGFGDVVRSRILAGNFFLLRSQCDRHLDAARRLWRLIKQDFDKAFDHVDILLTPVTLGPPPRLIDFVQLDNRTRTTLDDVCTVGVNLAGLPALALPICLSPSTGLPLGLQLIGPAFSECKLLELAAHIEVWTEFPSLVDIRKVLADALC</sequence>
<keyword evidence="1 5" id="KW-0436">Ligase</keyword>
<dbReference type="InterPro" id="IPR023631">
    <property type="entry name" value="Amidase_dom"/>
</dbReference>
<name>A0A5J4NE41_9TREM</name>
<dbReference type="SUPFAM" id="SSF75304">
    <property type="entry name" value="Amidase signature (AS) enzymes"/>
    <property type="match status" value="1"/>
</dbReference>
<dbReference type="Pfam" id="PF01425">
    <property type="entry name" value="Amidase"/>
    <property type="match status" value="1"/>
</dbReference>
<dbReference type="EC" id="6.3.5.7" evidence="5"/>
<dbReference type="GO" id="GO:0032543">
    <property type="term" value="P:mitochondrial translation"/>
    <property type="evidence" value="ECO:0007669"/>
    <property type="project" value="UniProtKB-UniRule"/>
</dbReference>
<keyword evidence="3 5" id="KW-0067">ATP-binding</keyword>
<protein>
    <recommendedName>
        <fullName evidence="5">Glutamyl-tRNA(Gln) amidotransferase subunit A, mitochondrial</fullName>
        <shortName evidence="5">Glu-AdT subunit A</shortName>
        <ecNumber evidence="5">6.3.5.7</ecNumber>
    </recommendedName>
</protein>
<gene>
    <name evidence="7" type="ORF">DEA37_0013672</name>
</gene>
<comment type="similarity">
    <text evidence="5">Belongs to the amidase family. GatA subfamily.</text>
</comment>
<reference evidence="7 8" key="1">
    <citation type="journal article" date="2019" name="Gigascience">
        <title>Whole-genome sequence of the oriental lung fluke Paragonimus westermani.</title>
        <authorList>
            <person name="Oey H."/>
            <person name="Zakrzewski M."/>
            <person name="Narain K."/>
            <person name="Devi K.R."/>
            <person name="Agatsuma T."/>
            <person name="Nawaratna S."/>
            <person name="Gobert G.N."/>
            <person name="Jones M.K."/>
            <person name="Ragan M.A."/>
            <person name="McManus D.P."/>
            <person name="Krause L."/>
        </authorList>
    </citation>
    <scope>NUCLEOTIDE SEQUENCE [LARGE SCALE GENOMIC DNA]</scope>
    <source>
        <strain evidence="7 8">IND2009</strain>
    </source>
</reference>
<keyword evidence="2 5" id="KW-0547">Nucleotide-binding</keyword>
<dbReference type="InterPro" id="IPR004412">
    <property type="entry name" value="GatA"/>
</dbReference>
<keyword evidence="7" id="KW-0808">Transferase</keyword>
<keyword evidence="5" id="KW-0496">Mitochondrion</keyword>
<dbReference type="PANTHER" id="PTHR11895:SF7">
    <property type="entry name" value="GLUTAMYL-TRNA(GLN) AMIDOTRANSFERASE SUBUNIT A, MITOCHONDRIAL"/>
    <property type="match status" value="1"/>
</dbReference>
<dbReference type="GO" id="GO:0070681">
    <property type="term" value="P:glutaminyl-tRNAGln biosynthesis via transamidation"/>
    <property type="evidence" value="ECO:0007669"/>
    <property type="project" value="UniProtKB-UniRule"/>
</dbReference>
<proteinExistence type="inferred from homology"/>
<dbReference type="Proteomes" id="UP000324629">
    <property type="component" value="Unassembled WGS sequence"/>
</dbReference>
<feature type="active site" description="Acyl-ester intermediate" evidence="5">
    <location>
        <position position="202"/>
    </location>
</feature>
<feature type="active site" description="Charge relay system" evidence="5">
    <location>
        <position position="178"/>
    </location>
</feature>
<dbReference type="GO" id="GO:0050567">
    <property type="term" value="F:glutaminyl-tRNA synthase (glutamine-hydrolyzing) activity"/>
    <property type="evidence" value="ECO:0007669"/>
    <property type="project" value="UniProtKB-UniRule"/>
</dbReference>
<dbReference type="PANTHER" id="PTHR11895">
    <property type="entry name" value="TRANSAMIDASE"/>
    <property type="match status" value="1"/>
</dbReference>
<evidence type="ECO:0000313" key="8">
    <source>
        <dbReference type="Proteomes" id="UP000324629"/>
    </source>
</evidence>
<evidence type="ECO:0000256" key="5">
    <source>
        <dbReference type="HAMAP-Rule" id="MF_03150"/>
    </source>
</evidence>
<feature type="active site" description="Charge relay system" evidence="5">
    <location>
        <position position="87"/>
    </location>
</feature>
<dbReference type="InterPro" id="IPR000120">
    <property type="entry name" value="Amidase"/>
</dbReference>
<accession>A0A5J4NE41</accession>
<organism evidence="7 8">
    <name type="scientific">Paragonimus westermani</name>
    <dbReference type="NCBI Taxonomy" id="34504"/>
    <lineage>
        <taxon>Eukaryota</taxon>
        <taxon>Metazoa</taxon>
        <taxon>Spiralia</taxon>
        <taxon>Lophotrochozoa</taxon>
        <taxon>Platyhelminthes</taxon>
        <taxon>Trematoda</taxon>
        <taxon>Digenea</taxon>
        <taxon>Plagiorchiida</taxon>
        <taxon>Troglotremata</taxon>
        <taxon>Troglotrematidae</taxon>
        <taxon>Paragonimus</taxon>
    </lineage>
</organism>
<comment type="caution">
    <text evidence="7">The sequence shown here is derived from an EMBL/GenBank/DDBJ whole genome shotgun (WGS) entry which is preliminary data.</text>
</comment>
<dbReference type="GO" id="GO:0030956">
    <property type="term" value="C:glutamyl-tRNA(Gln) amidotransferase complex"/>
    <property type="evidence" value="ECO:0007669"/>
    <property type="project" value="UniProtKB-UniRule"/>
</dbReference>
<feature type="domain" description="Amidase" evidence="6">
    <location>
        <begin position="74"/>
        <end position="520"/>
    </location>
</feature>
<evidence type="ECO:0000256" key="4">
    <source>
        <dbReference type="ARBA" id="ARBA00022917"/>
    </source>
</evidence>
<dbReference type="GO" id="GO:0005739">
    <property type="term" value="C:mitochondrion"/>
    <property type="evidence" value="ECO:0007669"/>
    <property type="project" value="UniProtKB-SubCell"/>
</dbReference>